<dbReference type="GO" id="GO:0003873">
    <property type="term" value="F:6-phosphofructo-2-kinase activity"/>
    <property type="evidence" value="ECO:0007669"/>
    <property type="project" value="TreeGrafter"/>
</dbReference>
<reference evidence="1" key="1">
    <citation type="journal article" date="2012" name="Proc. Natl. Acad. Sci. U.S.A.">
        <title>Antigenic diversity is generated by distinct evolutionary mechanisms in African trypanosome species.</title>
        <authorList>
            <person name="Jackson A.P."/>
            <person name="Berry A."/>
            <person name="Aslett M."/>
            <person name="Allison H.C."/>
            <person name="Burton P."/>
            <person name="Vavrova-Anderson J."/>
            <person name="Brown R."/>
            <person name="Browne H."/>
            <person name="Corton N."/>
            <person name="Hauser H."/>
            <person name="Gamble J."/>
            <person name="Gilderthorp R."/>
            <person name="Marcello L."/>
            <person name="McQuillan J."/>
            <person name="Otto T.D."/>
            <person name="Quail M.A."/>
            <person name="Sanders M.J."/>
            <person name="van Tonder A."/>
            <person name="Ginger M.L."/>
            <person name="Field M.C."/>
            <person name="Barry J.D."/>
            <person name="Hertz-Fowler C."/>
            <person name="Berriman M."/>
        </authorList>
    </citation>
    <scope>NUCLEOTIDE SEQUENCE</scope>
    <source>
        <strain evidence="1">IL3000</strain>
    </source>
</reference>
<protein>
    <submittedName>
        <fullName evidence="1">Putative fructose-6-phosphate2-kinase</fullName>
    </submittedName>
</protein>
<dbReference type="AlphaFoldDB" id="G0UW45"/>
<dbReference type="InterPro" id="IPR013078">
    <property type="entry name" value="His_Pase_superF_clade-1"/>
</dbReference>
<dbReference type="InterPro" id="IPR029033">
    <property type="entry name" value="His_PPase_superfam"/>
</dbReference>
<keyword evidence="1" id="KW-0418">Kinase</keyword>
<name>G0UW45_TRYCI</name>
<dbReference type="Pfam" id="PF00300">
    <property type="entry name" value="His_Phos_1"/>
    <property type="match status" value="1"/>
</dbReference>
<dbReference type="PRINTS" id="PR00991">
    <property type="entry name" value="6PFRUCTKNASE"/>
</dbReference>
<dbReference type="GO" id="GO:0006003">
    <property type="term" value="P:fructose 2,6-bisphosphate metabolic process"/>
    <property type="evidence" value="ECO:0007669"/>
    <property type="project" value="InterPro"/>
</dbReference>
<dbReference type="InterPro" id="IPR003094">
    <property type="entry name" value="6Pfruct_kin"/>
</dbReference>
<accession>G0UW45</accession>
<dbReference type="SMART" id="SM00855">
    <property type="entry name" value="PGAM"/>
    <property type="match status" value="1"/>
</dbReference>
<dbReference type="EMBL" id="HE575323">
    <property type="protein sequence ID" value="CCC93611.1"/>
    <property type="molecule type" value="Genomic_DNA"/>
</dbReference>
<dbReference type="GO" id="GO:0005524">
    <property type="term" value="F:ATP binding"/>
    <property type="evidence" value="ECO:0007669"/>
    <property type="project" value="InterPro"/>
</dbReference>
<dbReference type="VEuPathDB" id="TriTrypDB:TcIL3000_10_3720"/>
<dbReference type="Gene3D" id="3.40.50.1240">
    <property type="entry name" value="Phosphoglycerate mutase-like"/>
    <property type="match status" value="1"/>
</dbReference>
<dbReference type="SUPFAM" id="SSF53254">
    <property type="entry name" value="Phosphoglycerate mutase-like"/>
    <property type="match status" value="1"/>
</dbReference>
<evidence type="ECO:0000313" key="1">
    <source>
        <dbReference type="EMBL" id="CCC93611.1"/>
    </source>
</evidence>
<dbReference type="GO" id="GO:0004331">
    <property type="term" value="F:fructose-2,6-bisphosphate 2-phosphatase activity"/>
    <property type="evidence" value="ECO:0007669"/>
    <property type="project" value="TreeGrafter"/>
</dbReference>
<gene>
    <name evidence="1" type="ORF">TCIL3000_10_3720</name>
</gene>
<dbReference type="PANTHER" id="PTHR10606:SF36">
    <property type="entry name" value="PUTATIVE-RELATED"/>
    <property type="match status" value="1"/>
</dbReference>
<dbReference type="CDD" id="cd07067">
    <property type="entry name" value="HP_PGM_like"/>
    <property type="match status" value="1"/>
</dbReference>
<organism evidence="1">
    <name type="scientific">Trypanosoma congolense (strain IL3000)</name>
    <dbReference type="NCBI Taxonomy" id="1068625"/>
    <lineage>
        <taxon>Eukaryota</taxon>
        <taxon>Discoba</taxon>
        <taxon>Euglenozoa</taxon>
        <taxon>Kinetoplastea</taxon>
        <taxon>Metakinetoplastina</taxon>
        <taxon>Trypanosomatida</taxon>
        <taxon>Trypanosomatidae</taxon>
        <taxon>Trypanosoma</taxon>
        <taxon>Nannomonas</taxon>
    </lineage>
</organism>
<dbReference type="GO" id="GO:0005829">
    <property type="term" value="C:cytosol"/>
    <property type="evidence" value="ECO:0007669"/>
    <property type="project" value="TreeGrafter"/>
</dbReference>
<proteinExistence type="predicted"/>
<dbReference type="PANTHER" id="PTHR10606">
    <property type="entry name" value="6-PHOSPHOFRUCTO-2-KINASE/FRUCTOSE-2,6-BISPHOSPHATASE"/>
    <property type="match status" value="1"/>
</dbReference>
<sequence>MVHPTIPLRSNITINCKLEENVIDFCHFEGPYNRTEEYTFASSPWGQRDNRHILPGAGANVNTKAVVVLVSSPPECSLVAHFFCTKLLHYLRWCDEDVVFLLAGPSSREFNVYRYEEGVEIWEESIDASLTMSLKQIESSPKQGSAVTPVVILLADCESTEAYNAMHKMFDARGNILVRYIWFGDNWKENTQPECSYISVCLKQPAIRLTKCRGSSVCSKITSYLNSCLPTLHHIHYNEPLSGNPEDTLQCMCPLFFTRHGQSEYNLQDRLGGDPDLTALGVDDALTVAEFFREQVVHNTRLFAARNNCWEQNEGFEVWCSQLRRTRHTAQPSADVLTNGNLRIFKMLNEIHAGVCEDMTNEEVKEHYPSIQHFRHTDKAGFRYPNGESYYDLKRRLEPALFDLDATRKGILVVAHQAVLRAILSFFGGPPVEEAVHRPCPHRTVWCCTYNRLGEPRLSTITLRPDPQASCRKVSANE</sequence>
<keyword evidence="1" id="KW-0808">Transferase</keyword>